<evidence type="ECO:0000313" key="2">
    <source>
        <dbReference type="Proteomes" id="UP000809273"/>
    </source>
</evidence>
<keyword evidence="1" id="KW-0808">Transferase</keyword>
<reference evidence="1" key="1">
    <citation type="journal article" date="2021" name="Environ. Microbiol.">
        <title>Genomic characterization of three novel Desulfobacterota classes expand the metabolic and phylogenetic diversity of the phylum.</title>
        <authorList>
            <person name="Murphy C.L."/>
            <person name="Biggerstaff J."/>
            <person name="Eichhorn A."/>
            <person name="Ewing E."/>
            <person name="Shahan R."/>
            <person name="Soriano D."/>
            <person name="Stewart S."/>
            <person name="VanMol K."/>
            <person name="Walker R."/>
            <person name="Walters P."/>
            <person name="Elshahed M.S."/>
            <person name="Youssef N.H."/>
        </authorList>
    </citation>
    <scope>NUCLEOTIDE SEQUENCE</scope>
    <source>
        <strain evidence="1">Zod_Metabat.24</strain>
    </source>
</reference>
<dbReference type="EMBL" id="JAFGIX010000080">
    <property type="protein sequence ID" value="MBN1574467.1"/>
    <property type="molecule type" value="Genomic_DNA"/>
</dbReference>
<comment type="caution">
    <text evidence="1">The sequence shown here is derived from an EMBL/GenBank/DDBJ whole genome shotgun (WGS) entry which is preliminary data.</text>
</comment>
<evidence type="ECO:0000313" key="1">
    <source>
        <dbReference type="EMBL" id="MBN1574467.1"/>
    </source>
</evidence>
<gene>
    <name evidence="1" type="ORF">JW984_14820</name>
</gene>
<name>A0A9D8KIH3_9DELT</name>
<dbReference type="AlphaFoldDB" id="A0A9D8KIH3"/>
<organism evidence="1 2">
    <name type="scientific">Candidatus Zymogenus saltonus</name>
    <dbReference type="NCBI Taxonomy" id="2844893"/>
    <lineage>
        <taxon>Bacteria</taxon>
        <taxon>Deltaproteobacteria</taxon>
        <taxon>Candidatus Zymogenia</taxon>
        <taxon>Candidatus Zymogeniales</taxon>
        <taxon>Candidatus Zymogenaceae</taxon>
        <taxon>Candidatus Zymogenus</taxon>
    </lineage>
</organism>
<dbReference type="Proteomes" id="UP000809273">
    <property type="component" value="Unassembled WGS sequence"/>
</dbReference>
<dbReference type="GO" id="GO:0032259">
    <property type="term" value="P:methylation"/>
    <property type="evidence" value="ECO:0007669"/>
    <property type="project" value="UniProtKB-KW"/>
</dbReference>
<dbReference type="CDD" id="cd02440">
    <property type="entry name" value="AdoMet_MTases"/>
    <property type="match status" value="1"/>
</dbReference>
<dbReference type="GO" id="GO:0008168">
    <property type="term" value="F:methyltransferase activity"/>
    <property type="evidence" value="ECO:0007669"/>
    <property type="project" value="UniProtKB-KW"/>
</dbReference>
<reference evidence="1" key="2">
    <citation type="submission" date="2021-01" db="EMBL/GenBank/DDBJ databases">
        <authorList>
            <person name="Hahn C.R."/>
            <person name="Youssef N.H."/>
            <person name="Elshahed M."/>
        </authorList>
    </citation>
    <scope>NUCLEOTIDE SEQUENCE</scope>
    <source>
        <strain evidence="1">Zod_Metabat.24</strain>
    </source>
</reference>
<dbReference type="Pfam" id="PF13489">
    <property type="entry name" value="Methyltransf_23"/>
    <property type="match status" value="1"/>
</dbReference>
<keyword evidence="1" id="KW-0489">Methyltransferase</keyword>
<dbReference type="InterPro" id="IPR029063">
    <property type="entry name" value="SAM-dependent_MTases_sf"/>
</dbReference>
<protein>
    <submittedName>
        <fullName evidence="1">Class I SAM-dependent methyltransferase</fullName>
    </submittedName>
</protein>
<dbReference type="Gene3D" id="3.40.50.150">
    <property type="entry name" value="Vaccinia Virus protein VP39"/>
    <property type="match status" value="1"/>
</dbReference>
<dbReference type="SUPFAM" id="SSF53335">
    <property type="entry name" value="S-adenosyl-L-methionine-dependent methyltransferases"/>
    <property type="match status" value="1"/>
</dbReference>
<proteinExistence type="predicted"/>
<accession>A0A9D8KIH3</accession>
<sequence length="248" mass="28932">MPDNIIDINIKYNTLKGINTWRKLYLKLISSFNVDSVIEFGSGDPAFLFEVSKVAKDVCGIDANHKLEKMYKEKGIDFHCIDLNSAENLDVNRKFDIAICSDVFEHVLYPINTLNLIKSVLNNEGYLLSHVPNEYGFFRTMKIMLGKSETVYWHKCEEWENPHLRNFTDIGFEKFLKTNFKYNLKIDDMNYRRSLRTLSYIGVKIPYCFLTGPTYISTNNASSYDRAIKIKKEIMSKNLFKPNIWADN</sequence>